<dbReference type="HAMAP" id="MF_00094">
    <property type="entry name" value="Rel_fac_2"/>
    <property type="match status" value="1"/>
</dbReference>
<dbReference type="InterPro" id="IPR004374">
    <property type="entry name" value="PrfB"/>
</dbReference>
<dbReference type="InterPro" id="IPR005139">
    <property type="entry name" value="PCRF"/>
</dbReference>
<dbReference type="PANTHER" id="PTHR43116:SF3">
    <property type="entry name" value="CLASS I PEPTIDE CHAIN RELEASE FACTOR"/>
    <property type="match status" value="1"/>
</dbReference>
<accession>A0A0F9LMV5</accession>
<dbReference type="Gene3D" id="3.30.160.20">
    <property type="match status" value="1"/>
</dbReference>
<dbReference type="EMBL" id="LAZR01005892">
    <property type="protein sequence ID" value="KKM96364.1"/>
    <property type="molecule type" value="Genomic_DNA"/>
</dbReference>
<dbReference type="Pfam" id="PF03462">
    <property type="entry name" value="PCRF"/>
    <property type="match status" value="1"/>
</dbReference>
<dbReference type="GO" id="GO:0005737">
    <property type="term" value="C:cytoplasm"/>
    <property type="evidence" value="ECO:0007669"/>
    <property type="project" value="InterPro"/>
</dbReference>
<feature type="domain" description="Prokaryotic-type class I peptide chain release factors" evidence="3">
    <location>
        <begin position="212"/>
        <end position="228"/>
    </location>
</feature>
<dbReference type="NCBIfam" id="TIGR00020">
    <property type="entry name" value="prfB"/>
    <property type="match status" value="1"/>
</dbReference>
<dbReference type="Gene3D" id="3.30.70.1660">
    <property type="match status" value="1"/>
</dbReference>
<evidence type="ECO:0000313" key="4">
    <source>
        <dbReference type="EMBL" id="KKM96364.1"/>
    </source>
</evidence>
<keyword evidence="2" id="KW-0648">Protein biosynthesis</keyword>
<comment type="similarity">
    <text evidence="1">Belongs to the prokaryotic/mitochondrial release factor family.</text>
</comment>
<dbReference type="InterPro" id="IPR000352">
    <property type="entry name" value="Pep_chain_release_fac_I"/>
</dbReference>
<gene>
    <name evidence="4" type="ORF">LCGC14_1178880</name>
</gene>
<dbReference type="PANTHER" id="PTHR43116">
    <property type="entry name" value="PEPTIDE CHAIN RELEASE FACTOR 2"/>
    <property type="match status" value="1"/>
</dbReference>
<evidence type="ECO:0000256" key="2">
    <source>
        <dbReference type="ARBA" id="ARBA00022917"/>
    </source>
</evidence>
<proteinExistence type="inferred from homology"/>
<dbReference type="SUPFAM" id="SSF75620">
    <property type="entry name" value="Release factor"/>
    <property type="match status" value="1"/>
</dbReference>
<organism evidence="4">
    <name type="scientific">marine sediment metagenome</name>
    <dbReference type="NCBI Taxonomy" id="412755"/>
    <lineage>
        <taxon>unclassified sequences</taxon>
        <taxon>metagenomes</taxon>
        <taxon>ecological metagenomes</taxon>
    </lineage>
</organism>
<dbReference type="GO" id="GO:0016149">
    <property type="term" value="F:translation release factor activity, codon specific"/>
    <property type="evidence" value="ECO:0007669"/>
    <property type="project" value="InterPro"/>
</dbReference>
<evidence type="ECO:0000259" key="3">
    <source>
        <dbReference type="PROSITE" id="PS00745"/>
    </source>
</evidence>
<evidence type="ECO:0000256" key="1">
    <source>
        <dbReference type="ARBA" id="ARBA00010835"/>
    </source>
</evidence>
<dbReference type="Pfam" id="PF00472">
    <property type="entry name" value="RF-1"/>
    <property type="match status" value="1"/>
</dbReference>
<dbReference type="Gene3D" id="1.20.58.410">
    <property type="entry name" value="Release factor"/>
    <property type="match status" value="1"/>
</dbReference>
<comment type="caution">
    <text evidence="4">The sequence shown here is derived from an EMBL/GenBank/DDBJ whole genome shotgun (WGS) entry which is preliminary data.</text>
</comment>
<reference evidence="4" key="1">
    <citation type="journal article" date="2015" name="Nature">
        <title>Complex archaea that bridge the gap between prokaryotes and eukaryotes.</title>
        <authorList>
            <person name="Spang A."/>
            <person name="Saw J.H."/>
            <person name="Jorgensen S.L."/>
            <person name="Zaremba-Niedzwiedzka K."/>
            <person name="Martijn J."/>
            <person name="Lind A.E."/>
            <person name="van Eijk R."/>
            <person name="Schleper C."/>
            <person name="Guy L."/>
            <person name="Ettema T.J."/>
        </authorList>
    </citation>
    <scope>NUCLEOTIDE SEQUENCE</scope>
</reference>
<sequence length="336" mass="37640">MAEVEQRMSASGFWSDQESAQKVVARLKILKGMITPVTALMSRVEDLQTLHELAVEGADEDGLRETVEEAEALAGDLERLELRTMLSGPHDGGNCFFSIHAGAGGTESCDWAEMLLRMYLRYFERAGYAPEEIDRVEGEEAGIRSVTFAVRGAYAYGYLSCERGVHRLVRISPYDSAKRRHTSFASVDVLPELDEIEIEVDWDKDVREDTYRASGAGGQHVNKTSSAVRLTHEPSGIVVQCQNERSQHQNRAVARKMLNAKLYQQEQAKRDAELAKAYGNKGEIAFGYAIRSYVLYPYQLVRDERTEVKVGNADSVLDGDLQQFIDAALQHRLKQT</sequence>
<name>A0A0F9LMV5_9ZZZZ</name>
<dbReference type="InterPro" id="IPR045853">
    <property type="entry name" value="Pep_chain_release_fac_I_sf"/>
</dbReference>
<protein>
    <recommendedName>
        <fullName evidence="3">Prokaryotic-type class I peptide chain release factors domain-containing protein</fullName>
    </recommendedName>
</protein>
<dbReference type="FunFam" id="3.30.160.20:FF:000004">
    <property type="entry name" value="Peptide chain release factor 1"/>
    <property type="match status" value="1"/>
</dbReference>
<dbReference type="AlphaFoldDB" id="A0A0F9LMV5"/>
<dbReference type="PROSITE" id="PS00745">
    <property type="entry name" value="RF_PROK_I"/>
    <property type="match status" value="1"/>
</dbReference>
<dbReference type="SMART" id="SM00937">
    <property type="entry name" value="PCRF"/>
    <property type="match status" value="1"/>
</dbReference>